<evidence type="ECO:0000313" key="1">
    <source>
        <dbReference type="EMBL" id="KUG07193.1"/>
    </source>
</evidence>
<dbReference type="EMBL" id="LNAL01000007">
    <property type="protein sequence ID" value="KUG07193.1"/>
    <property type="molecule type" value="Genomic_DNA"/>
</dbReference>
<reference evidence="1 2" key="1">
    <citation type="submission" date="2015-11" db="EMBL/GenBank/DDBJ databases">
        <title>Solirubrum puertoriconensis gen. nov. an environmental bacteria isolated in Puerto Rico.</title>
        <authorList>
            <person name="Cuebas-Irizarry M.F."/>
            <person name="Montalvo-Rodriguez R."/>
        </authorList>
    </citation>
    <scope>NUCLEOTIDE SEQUENCE [LARGE SCALE GENOMIC DNA]</scope>
    <source>
        <strain evidence="1 2">MC1A</strain>
    </source>
</reference>
<sequence length="64" mass="6893">MFLYDGEGPFGGAEAVGATGAVGVETVVESIEKEKKVPVLWTTTGQLRRHHNTLQFSFLVLICG</sequence>
<evidence type="ECO:0000313" key="2">
    <source>
        <dbReference type="Proteomes" id="UP000054223"/>
    </source>
</evidence>
<comment type="caution">
    <text evidence="1">The sequence shown here is derived from an EMBL/GenBank/DDBJ whole genome shotgun (WGS) entry which is preliminary data.</text>
</comment>
<gene>
    <name evidence="1" type="ORF">ASU33_12525</name>
</gene>
<proteinExistence type="predicted"/>
<dbReference type="Proteomes" id="UP000054223">
    <property type="component" value="Unassembled WGS sequence"/>
</dbReference>
<keyword evidence="2" id="KW-1185">Reference proteome</keyword>
<name>A0A9X0L443_SOLP1</name>
<organism evidence="1 2">
    <name type="scientific">Solirubrum puertoriconensis</name>
    <dbReference type="NCBI Taxonomy" id="1751427"/>
    <lineage>
        <taxon>Bacteria</taxon>
        <taxon>Pseudomonadati</taxon>
        <taxon>Bacteroidota</taxon>
        <taxon>Cytophagia</taxon>
        <taxon>Cytophagales</taxon>
    </lineage>
</organism>
<accession>A0A9X0L443</accession>
<dbReference type="AlphaFoldDB" id="A0A9X0L443"/>
<protein>
    <submittedName>
        <fullName evidence="1">Uncharacterized protein</fullName>
    </submittedName>
</protein>